<accession>A0AA86P8H3</accession>
<name>A0AA86P8H3_9EUKA</name>
<protein>
    <submittedName>
        <fullName evidence="2">Hypothetical_protein</fullName>
    </submittedName>
</protein>
<evidence type="ECO:0000313" key="2">
    <source>
        <dbReference type="EMBL" id="CAL6053436.1"/>
    </source>
</evidence>
<keyword evidence="3" id="KW-1185">Reference proteome</keyword>
<evidence type="ECO:0000313" key="3">
    <source>
        <dbReference type="Proteomes" id="UP001642409"/>
    </source>
</evidence>
<proteinExistence type="predicted"/>
<organism evidence="1">
    <name type="scientific">Hexamita inflata</name>
    <dbReference type="NCBI Taxonomy" id="28002"/>
    <lineage>
        <taxon>Eukaryota</taxon>
        <taxon>Metamonada</taxon>
        <taxon>Diplomonadida</taxon>
        <taxon>Hexamitidae</taxon>
        <taxon>Hexamitinae</taxon>
        <taxon>Hexamita</taxon>
    </lineage>
</organism>
<reference evidence="2 3" key="2">
    <citation type="submission" date="2024-07" db="EMBL/GenBank/DDBJ databases">
        <authorList>
            <person name="Akdeniz Z."/>
        </authorList>
    </citation>
    <scope>NUCLEOTIDE SEQUENCE [LARGE SCALE GENOMIC DNA]</scope>
</reference>
<dbReference type="Proteomes" id="UP001642409">
    <property type="component" value="Unassembled WGS sequence"/>
</dbReference>
<sequence length="100" mass="11706">MNQLYERQVKRKLTQRKQKLILTLPPIHPAQQKTPSGSYTANNQYQQMLQDLQDLELTDSGVQTPSVEELNMHTNTYKKLNCTELDFTQALNRVQFKLNK</sequence>
<dbReference type="EMBL" id="CATOUU010000526">
    <property type="protein sequence ID" value="CAI9932841.1"/>
    <property type="molecule type" value="Genomic_DNA"/>
</dbReference>
<gene>
    <name evidence="1" type="ORF">HINF_LOCUS20486</name>
    <name evidence="2" type="ORF">HINF_LOCUS45335</name>
</gene>
<evidence type="ECO:0000313" key="1">
    <source>
        <dbReference type="EMBL" id="CAI9932841.1"/>
    </source>
</evidence>
<reference evidence="1" key="1">
    <citation type="submission" date="2023-06" db="EMBL/GenBank/DDBJ databases">
        <authorList>
            <person name="Kurt Z."/>
        </authorList>
    </citation>
    <scope>NUCLEOTIDE SEQUENCE</scope>
</reference>
<comment type="caution">
    <text evidence="1">The sequence shown here is derived from an EMBL/GenBank/DDBJ whole genome shotgun (WGS) entry which is preliminary data.</text>
</comment>
<dbReference type="EMBL" id="CAXDID020000196">
    <property type="protein sequence ID" value="CAL6053436.1"/>
    <property type="molecule type" value="Genomic_DNA"/>
</dbReference>
<dbReference type="AlphaFoldDB" id="A0AA86P8H3"/>